<name>A0A9P6E362_9AGAR</name>
<protein>
    <submittedName>
        <fullName evidence="1">Uncharacterized protein</fullName>
    </submittedName>
</protein>
<keyword evidence="2" id="KW-1185">Reference proteome</keyword>
<dbReference type="EMBL" id="MU158006">
    <property type="protein sequence ID" value="KAF9521652.1"/>
    <property type="molecule type" value="Genomic_DNA"/>
</dbReference>
<reference evidence="1" key="1">
    <citation type="submission" date="2020-11" db="EMBL/GenBank/DDBJ databases">
        <authorList>
            <consortium name="DOE Joint Genome Institute"/>
            <person name="Ahrendt S."/>
            <person name="Riley R."/>
            <person name="Andreopoulos W."/>
            <person name="Labutti K."/>
            <person name="Pangilinan J."/>
            <person name="Ruiz-Duenas F.J."/>
            <person name="Barrasa J.M."/>
            <person name="Sanchez-Garcia M."/>
            <person name="Camarero S."/>
            <person name="Miyauchi S."/>
            <person name="Serrano A."/>
            <person name="Linde D."/>
            <person name="Babiker R."/>
            <person name="Drula E."/>
            <person name="Ayuso-Fernandez I."/>
            <person name="Pacheco R."/>
            <person name="Padilla G."/>
            <person name="Ferreira P."/>
            <person name="Barriuso J."/>
            <person name="Kellner H."/>
            <person name="Castanera R."/>
            <person name="Alfaro M."/>
            <person name="Ramirez L."/>
            <person name="Pisabarro A.G."/>
            <person name="Kuo A."/>
            <person name="Tritt A."/>
            <person name="Lipzen A."/>
            <person name="He G."/>
            <person name="Yan M."/>
            <person name="Ng V."/>
            <person name="Cullen D."/>
            <person name="Martin F."/>
            <person name="Rosso M.-N."/>
            <person name="Henrissat B."/>
            <person name="Hibbett D."/>
            <person name="Martinez A.T."/>
            <person name="Grigoriev I.V."/>
        </authorList>
    </citation>
    <scope>NUCLEOTIDE SEQUENCE</scope>
    <source>
        <strain evidence="1">CBS 506.95</strain>
    </source>
</reference>
<dbReference type="Proteomes" id="UP000807306">
    <property type="component" value="Unassembled WGS sequence"/>
</dbReference>
<evidence type="ECO:0000313" key="1">
    <source>
        <dbReference type="EMBL" id="KAF9521652.1"/>
    </source>
</evidence>
<proteinExistence type="predicted"/>
<evidence type="ECO:0000313" key="2">
    <source>
        <dbReference type="Proteomes" id="UP000807306"/>
    </source>
</evidence>
<sequence>MTDVNLEELFCEKSMQPSNPEIWTALHVSSKARHGELLWSSYDYDSVSVALSALNDTTGETILAQLYEGLTLPTIIIGYDKDEMLKTHTIPKVIRGNKIVHALVEFELKHAKTVSEAQKKRMRSVRLAVIKYDHPLTREQQAKVARVFDQYSMYLSYDDLD</sequence>
<gene>
    <name evidence="1" type="ORF">CPB83DRAFT_841087</name>
</gene>
<accession>A0A9P6E362</accession>
<comment type="caution">
    <text evidence="1">The sequence shown here is derived from an EMBL/GenBank/DDBJ whole genome shotgun (WGS) entry which is preliminary data.</text>
</comment>
<dbReference type="AlphaFoldDB" id="A0A9P6E362"/>
<organism evidence="1 2">
    <name type="scientific">Crepidotus variabilis</name>
    <dbReference type="NCBI Taxonomy" id="179855"/>
    <lineage>
        <taxon>Eukaryota</taxon>
        <taxon>Fungi</taxon>
        <taxon>Dikarya</taxon>
        <taxon>Basidiomycota</taxon>
        <taxon>Agaricomycotina</taxon>
        <taxon>Agaricomycetes</taxon>
        <taxon>Agaricomycetidae</taxon>
        <taxon>Agaricales</taxon>
        <taxon>Agaricineae</taxon>
        <taxon>Crepidotaceae</taxon>
        <taxon>Crepidotus</taxon>
    </lineage>
</organism>